<dbReference type="GO" id="GO:0003723">
    <property type="term" value="F:RNA binding"/>
    <property type="evidence" value="ECO:0007669"/>
    <property type="project" value="UniProtKB-KW"/>
</dbReference>
<reference evidence="10 11" key="1">
    <citation type="submission" date="2019-03" db="EMBL/GenBank/DDBJ databases">
        <title>Metabolic potential of uncultured bacteria and archaea associated with petroleum seepage in deep-sea sediments.</title>
        <authorList>
            <person name="Dong X."/>
            <person name="Hubert C."/>
        </authorList>
    </citation>
    <scope>NUCLEOTIDE SEQUENCE [LARGE SCALE GENOMIC DNA]</scope>
    <source>
        <strain evidence="10">E44_bin92</strain>
    </source>
</reference>
<dbReference type="CDD" id="cd00165">
    <property type="entry name" value="S4"/>
    <property type="match status" value="1"/>
</dbReference>
<keyword evidence="2" id="KW-0436">Ligase</keyword>
<proteinExistence type="predicted"/>
<organism evidence="10 11">
    <name type="scientific">Aerophobetes bacterium</name>
    <dbReference type="NCBI Taxonomy" id="2030807"/>
    <lineage>
        <taxon>Bacteria</taxon>
        <taxon>Candidatus Aerophobota</taxon>
    </lineage>
</organism>
<dbReference type="GO" id="GO:0005524">
    <property type="term" value="F:ATP binding"/>
    <property type="evidence" value="ECO:0007669"/>
    <property type="project" value="UniProtKB-KW"/>
</dbReference>
<evidence type="ECO:0000256" key="7">
    <source>
        <dbReference type="ARBA" id="ARBA00023146"/>
    </source>
</evidence>
<comment type="caution">
    <text evidence="10">The sequence shown here is derived from an EMBL/GenBank/DDBJ whole genome shotgun (WGS) entry which is preliminary data.</text>
</comment>
<dbReference type="GO" id="GO:0004812">
    <property type="term" value="F:aminoacyl-tRNA ligase activity"/>
    <property type="evidence" value="ECO:0007669"/>
    <property type="project" value="UniProtKB-KW"/>
</dbReference>
<feature type="non-terminal residue" evidence="10">
    <location>
        <position position="1"/>
    </location>
</feature>
<keyword evidence="1" id="KW-0963">Cytoplasm</keyword>
<evidence type="ECO:0000313" key="10">
    <source>
        <dbReference type="EMBL" id="TES86756.1"/>
    </source>
</evidence>
<evidence type="ECO:0000313" key="11">
    <source>
        <dbReference type="Proteomes" id="UP000320781"/>
    </source>
</evidence>
<dbReference type="Proteomes" id="UP000320781">
    <property type="component" value="Unassembled WGS sequence"/>
</dbReference>
<dbReference type="SMART" id="SM00363">
    <property type="entry name" value="S4"/>
    <property type="match status" value="1"/>
</dbReference>
<feature type="domain" description="RNA-binding S4" evidence="9">
    <location>
        <begin position="27"/>
        <end position="88"/>
    </location>
</feature>
<dbReference type="Pfam" id="PF01479">
    <property type="entry name" value="S4"/>
    <property type="match status" value="1"/>
</dbReference>
<keyword evidence="6" id="KW-0648">Protein biosynthesis</keyword>
<keyword evidence="5 8" id="KW-0694">RNA-binding</keyword>
<keyword evidence="7" id="KW-0030">Aminoacyl-tRNA synthetase</keyword>
<keyword evidence="3" id="KW-0547">Nucleotide-binding</keyword>
<name>A0A523QLW6_UNCAE</name>
<evidence type="ECO:0000259" key="9">
    <source>
        <dbReference type="SMART" id="SM00363"/>
    </source>
</evidence>
<evidence type="ECO:0000256" key="2">
    <source>
        <dbReference type="ARBA" id="ARBA00022598"/>
    </source>
</evidence>
<dbReference type="Gene3D" id="3.10.290.10">
    <property type="entry name" value="RNA-binding S4 domain"/>
    <property type="match status" value="1"/>
</dbReference>
<evidence type="ECO:0000256" key="5">
    <source>
        <dbReference type="ARBA" id="ARBA00022884"/>
    </source>
</evidence>
<accession>A0A523QLW6</accession>
<evidence type="ECO:0000256" key="1">
    <source>
        <dbReference type="ARBA" id="ARBA00022490"/>
    </source>
</evidence>
<dbReference type="InterPro" id="IPR036986">
    <property type="entry name" value="S4_RNA-bd_sf"/>
</dbReference>
<evidence type="ECO:0000256" key="8">
    <source>
        <dbReference type="PROSITE-ProRule" id="PRU00182"/>
    </source>
</evidence>
<evidence type="ECO:0000256" key="6">
    <source>
        <dbReference type="ARBA" id="ARBA00022917"/>
    </source>
</evidence>
<dbReference type="AlphaFoldDB" id="A0A523QLW6"/>
<dbReference type="FunFam" id="3.10.290.10:FF:000022">
    <property type="entry name" value="Tyrosine--tRNA ligase"/>
    <property type="match status" value="1"/>
</dbReference>
<dbReference type="EMBL" id="SOKU01000050">
    <property type="protein sequence ID" value="TES86756.1"/>
    <property type="molecule type" value="Genomic_DNA"/>
</dbReference>
<dbReference type="PROSITE" id="PS50889">
    <property type="entry name" value="S4"/>
    <property type="match status" value="1"/>
</dbReference>
<dbReference type="SUPFAM" id="SSF55174">
    <property type="entry name" value="Alpha-L RNA-binding motif"/>
    <property type="match status" value="1"/>
</dbReference>
<evidence type="ECO:0000256" key="3">
    <source>
        <dbReference type="ARBA" id="ARBA00022741"/>
    </source>
</evidence>
<keyword evidence="4" id="KW-0067">ATP-binding</keyword>
<protein>
    <recommendedName>
        <fullName evidence="9">RNA-binding S4 domain-containing protein</fullName>
    </recommendedName>
</protein>
<dbReference type="GO" id="GO:0006412">
    <property type="term" value="P:translation"/>
    <property type="evidence" value="ECO:0007669"/>
    <property type="project" value="UniProtKB-KW"/>
</dbReference>
<sequence>PYFSVDVSDSVGVGESVDVKEPKGDIIWIIKLLELTGLAKTRSEARRLIEGGAVKCDGKKVADINLEISLGSEHVLQVGRRRFVRVGKRSKG</sequence>
<dbReference type="InterPro" id="IPR002942">
    <property type="entry name" value="S4_RNA-bd"/>
</dbReference>
<gene>
    <name evidence="10" type="ORF">E3J95_01185</name>
</gene>
<evidence type="ECO:0000256" key="4">
    <source>
        <dbReference type="ARBA" id="ARBA00022840"/>
    </source>
</evidence>